<dbReference type="InterPro" id="IPR016193">
    <property type="entry name" value="Cytidine_deaminase-like"/>
</dbReference>
<gene>
    <name evidence="3" type="ORF">EQG79_18115</name>
</gene>
<evidence type="ECO:0000256" key="1">
    <source>
        <dbReference type="SAM" id="SignalP"/>
    </source>
</evidence>
<feature type="chain" id="PRO_5020503534" description="CMP/dCMP-type deaminase domain-containing protein" evidence="1">
    <location>
        <begin position="22"/>
        <end position="253"/>
    </location>
</feature>
<proteinExistence type="predicted"/>
<reference evidence="3 4" key="1">
    <citation type="submission" date="2019-01" db="EMBL/GenBank/DDBJ databases">
        <title>Spirosoma flava sp. nov., a propanil-degrading bacterium isolated from herbicide-contaminated soil.</title>
        <authorList>
            <person name="Zhang L."/>
            <person name="Jiang J.-D."/>
        </authorList>
    </citation>
    <scope>NUCLEOTIDE SEQUENCE [LARGE SCALE GENOMIC DNA]</scope>
    <source>
        <strain evidence="3 4">TY50</strain>
    </source>
</reference>
<dbReference type="EMBL" id="SBLB01000005">
    <property type="protein sequence ID" value="RYC68282.1"/>
    <property type="molecule type" value="Genomic_DNA"/>
</dbReference>
<dbReference type="Proteomes" id="UP000290407">
    <property type="component" value="Unassembled WGS sequence"/>
</dbReference>
<dbReference type="AlphaFoldDB" id="A0A4Q2UI96"/>
<organism evidence="3 4">
    <name type="scientific">Spirosoma sordidisoli</name>
    <dbReference type="NCBI Taxonomy" id="2502893"/>
    <lineage>
        <taxon>Bacteria</taxon>
        <taxon>Pseudomonadati</taxon>
        <taxon>Bacteroidota</taxon>
        <taxon>Cytophagia</taxon>
        <taxon>Cytophagales</taxon>
        <taxon>Cytophagaceae</taxon>
        <taxon>Spirosoma</taxon>
    </lineage>
</organism>
<evidence type="ECO:0000313" key="3">
    <source>
        <dbReference type="EMBL" id="RYC68282.1"/>
    </source>
</evidence>
<dbReference type="GO" id="GO:0003824">
    <property type="term" value="F:catalytic activity"/>
    <property type="evidence" value="ECO:0007669"/>
    <property type="project" value="InterPro"/>
</dbReference>
<keyword evidence="4" id="KW-1185">Reference proteome</keyword>
<evidence type="ECO:0000259" key="2">
    <source>
        <dbReference type="Pfam" id="PF00383"/>
    </source>
</evidence>
<dbReference type="Pfam" id="PF00383">
    <property type="entry name" value="dCMP_cyt_deam_1"/>
    <property type="match status" value="1"/>
</dbReference>
<protein>
    <recommendedName>
        <fullName evidence="2">CMP/dCMP-type deaminase domain-containing protein</fullName>
    </recommendedName>
</protein>
<evidence type="ECO:0000313" key="4">
    <source>
        <dbReference type="Proteomes" id="UP000290407"/>
    </source>
</evidence>
<accession>A0A4Q2UI96</accession>
<dbReference type="Gene3D" id="3.40.140.10">
    <property type="entry name" value="Cytidine Deaminase, domain 2"/>
    <property type="match status" value="1"/>
</dbReference>
<dbReference type="SUPFAM" id="SSF53927">
    <property type="entry name" value="Cytidine deaminase-like"/>
    <property type="match status" value="1"/>
</dbReference>
<name>A0A4Q2UI96_9BACT</name>
<comment type="caution">
    <text evidence="3">The sequence shown here is derived from an EMBL/GenBank/DDBJ whole genome shotgun (WGS) entry which is preliminary data.</text>
</comment>
<dbReference type="InterPro" id="IPR002125">
    <property type="entry name" value="CMP_dCMP_dom"/>
</dbReference>
<dbReference type="RefSeq" id="WP_129603040.1">
    <property type="nucleotide sequence ID" value="NZ_SBLB01000005.1"/>
</dbReference>
<feature type="domain" description="CMP/dCMP-type deaminase" evidence="2">
    <location>
        <begin position="93"/>
        <end position="202"/>
    </location>
</feature>
<feature type="signal peptide" evidence="1">
    <location>
        <begin position="1"/>
        <end position="21"/>
    </location>
</feature>
<sequence length="253" mass="28026">MKHKYLLLVTAVCQLLMWVRADVALAGYPQTPRARADTGRIENATPPNRAALMEELTALPCGITPADTKAAIFRKIKNYLDRYQPDAAYPEDRYAKAAVDWALKGVLAGGYGIGAVLVDGRGQILHGAYNRQRQTGRSDLHGEMALLTDFETLPQFRKYQSKGNFTGGGTTIYTEQLRLYTSAEPCPMCFVRVSIAGVDTRYVTTGPDDGMNARASCLPPFWYQLSQKHPVAQAQTAPVLRQLAHCLFYSFML</sequence>
<keyword evidence="1" id="KW-0732">Signal</keyword>